<dbReference type="EMBL" id="PHHD01000001">
    <property type="protein sequence ID" value="PKA77140.1"/>
    <property type="molecule type" value="Genomic_DNA"/>
</dbReference>
<keyword evidence="2" id="KW-1185">Reference proteome</keyword>
<comment type="caution">
    <text evidence="1">The sequence shown here is derived from an EMBL/GenBank/DDBJ whole genome shotgun (WGS) entry which is preliminary data.</text>
</comment>
<name>A0ABX4QKF2_PSETO</name>
<protein>
    <submittedName>
        <fullName evidence="1">Uncharacterized protein</fullName>
    </submittedName>
</protein>
<organism evidence="1 2">
    <name type="scientific">Pseudomonas tolaasii NCPPB 2192</name>
    <dbReference type="NCBI Taxonomy" id="564423"/>
    <lineage>
        <taxon>Bacteria</taxon>
        <taxon>Pseudomonadati</taxon>
        <taxon>Pseudomonadota</taxon>
        <taxon>Gammaproteobacteria</taxon>
        <taxon>Pseudomonadales</taxon>
        <taxon>Pseudomonadaceae</taxon>
        <taxon>Pseudomonas</taxon>
    </lineage>
</organism>
<sequence>MAKDNAQIQRDKRAKEKTLLHRVNGGRRLPMALRPINLCNQFKTSQKVSFKIQAVLTVIHGNVIGIIRTHFLAINNEACRSISRSYAKGELARLNFVLPAWNMTRRISASSNKVGDIRDCFSDLNVVHEAYSFPIRLGLLQQVIQMDQQKRYCRLKQNSSTGVGVKNPAIEQVSTARDRGLYVRSPHPCCEIFCVFSHVRSLIRLHAGHP</sequence>
<reference evidence="1 2" key="1">
    <citation type="submission" date="2017-11" db="EMBL/GenBank/DDBJ databases">
        <title>Genome sequencing of a diverse group of Pseudomonas species.</title>
        <authorList>
            <person name="Loper J."/>
        </authorList>
    </citation>
    <scope>NUCLEOTIDE SEQUENCE [LARGE SCALE GENOMIC DNA]</scope>
    <source>
        <strain evidence="1 2">NCPPB 2192</strain>
    </source>
</reference>
<accession>A0ABX4QKF2</accession>
<proteinExistence type="predicted"/>
<evidence type="ECO:0000313" key="2">
    <source>
        <dbReference type="Proteomes" id="UP000232891"/>
    </source>
</evidence>
<dbReference type="Proteomes" id="UP000232891">
    <property type="component" value="Unassembled WGS sequence"/>
</dbReference>
<evidence type="ECO:0000313" key="1">
    <source>
        <dbReference type="EMBL" id="PKA77140.1"/>
    </source>
</evidence>
<gene>
    <name evidence="1" type="ORF">ATI14_4167</name>
</gene>